<gene>
    <name evidence="2" type="ORF">DPMN_114547</name>
</gene>
<keyword evidence="1" id="KW-0732">Signal</keyword>
<organism evidence="2 3">
    <name type="scientific">Dreissena polymorpha</name>
    <name type="common">Zebra mussel</name>
    <name type="synonym">Mytilus polymorpha</name>
    <dbReference type="NCBI Taxonomy" id="45954"/>
    <lineage>
        <taxon>Eukaryota</taxon>
        <taxon>Metazoa</taxon>
        <taxon>Spiralia</taxon>
        <taxon>Lophotrochozoa</taxon>
        <taxon>Mollusca</taxon>
        <taxon>Bivalvia</taxon>
        <taxon>Autobranchia</taxon>
        <taxon>Heteroconchia</taxon>
        <taxon>Euheterodonta</taxon>
        <taxon>Imparidentia</taxon>
        <taxon>Neoheterodontei</taxon>
        <taxon>Myida</taxon>
        <taxon>Dreissenoidea</taxon>
        <taxon>Dreissenidae</taxon>
        <taxon>Dreissena</taxon>
    </lineage>
</organism>
<dbReference type="Proteomes" id="UP000828390">
    <property type="component" value="Unassembled WGS sequence"/>
</dbReference>
<protein>
    <submittedName>
        <fullName evidence="2">Uncharacterized protein</fullName>
    </submittedName>
</protein>
<proteinExistence type="predicted"/>
<sequence length="58" mass="6784">MRKAQAAWFTSTTWLWYSVIADRVYCVSCSLFGEKDSRCYSLTKYAVSDWSNAQKMIE</sequence>
<accession>A0A9D4KK83</accession>
<reference evidence="2" key="1">
    <citation type="journal article" date="2019" name="bioRxiv">
        <title>The Genome of the Zebra Mussel, Dreissena polymorpha: A Resource for Invasive Species Research.</title>
        <authorList>
            <person name="McCartney M.A."/>
            <person name="Auch B."/>
            <person name="Kono T."/>
            <person name="Mallez S."/>
            <person name="Zhang Y."/>
            <person name="Obille A."/>
            <person name="Becker A."/>
            <person name="Abrahante J.E."/>
            <person name="Garbe J."/>
            <person name="Badalamenti J.P."/>
            <person name="Herman A."/>
            <person name="Mangelson H."/>
            <person name="Liachko I."/>
            <person name="Sullivan S."/>
            <person name="Sone E.D."/>
            <person name="Koren S."/>
            <person name="Silverstein K.A.T."/>
            <person name="Beckman K.B."/>
            <person name="Gohl D.M."/>
        </authorList>
    </citation>
    <scope>NUCLEOTIDE SEQUENCE</scope>
    <source>
        <strain evidence="2">Duluth1</strain>
        <tissue evidence="2">Whole animal</tissue>
    </source>
</reference>
<reference evidence="2" key="2">
    <citation type="submission" date="2020-11" db="EMBL/GenBank/DDBJ databases">
        <authorList>
            <person name="McCartney M.A."/>
            <person name="Auch B."/>
            <person name="Kono T."/>
            <person name="Mallez S."/>
            <person name="Becker A."/>
            <person name="Gohl D.M."/>
            <person name="Silverstein K.A.T."/>
            <person name="Koren S."/>
            <person name="Bechman K.B."/>
            <person name="Herman A."/>
            <person name="Abrahante J.E."/>
            <person name="Garbe J."/>
        </authorList>
    </citation>
    <scope>NUCLEOTIDE SEQUENCE</scope>
    <source>
        <strain evidence="2">Duluth1</strain>
        <tissue evidence="2">Whole animal</tissue>
    </source>
</reference>
<dbReference type="EMBL" id="JAIWYP010000004">
    <property type="protein sequence ID" value="KAH3841090.1"/>
    <property type="molecule type" value="Genomic_DNA"/>
</dbReference>
<evidence type="ECO:0000256" key="1">
    <source>
        <dbReference type="SAM" id="SignalP"/>
    </source>
</evidence>
<dbReference type="AlphaFoldDB" id="A0A9D4KK83"/>
<comment type="caution">
    <text evidence="2">The sequence shown here is derived from an EMBL/GenBank/DDBJ whole genome shotgun (WGS) entry which is preliminary data.</text>
</comment>
<feature type="signal peptide" evidence="1">
    <location>
        <begin position="1"/>
        <end position="21"/>
    </location>
</feature>
<name>A0A9D4KK83_DREPO</name>
<evidence type="ECO:0000313" key="3">
    <source>
        <dbReference type="Proteomes" id="UP000828390"/>
    </source>
</evidence>
<feature type="chain" id="PRO_5039000928" evidence="1">
    <location>
        <begin position="22"/>
        <end position="58"/>
    </location>
</feature>
<keyword evidence="3" id="KW-1185">Reference proteome</keyword>
<evidence type="ECO:0000313" key="2">
    <source>
        <dbReference type="EMBL" id="KAH3841090.1"/>
    </source>
</evidence>